<evidence type="ECO:0000256" key="1">
    <source>
        <dbReference type="SAM" id="Phobius"/>
    </source>
</evidence>
<keyword evidence="1" id="KW-0812">Transmembrane</keyword>
<dbReference type="InterPro" id="IPR006860">
    <property type="entry name" value="FecR"/>
</dbReference>
<dbReference type="GO" id="GO:0016989">
    <property type="term" value="F:sigma factor antagonist activity"/>
    <property type="evidence" value="ECO:0007669"/>
    <property type="project" value="TreeGrafter"/>
</dbReference>
<dbReference type="Gene3D" id="3.55.50.30">
    <property type="match status" value="1"/>
</dbReference>
<dbReference type="Proteomes" id="UP000261174">
    <property type="component" value="Unassembled WGS sequence"/>
</dbReference>
<keyword evidence="1" id="KW-1133">Transmembrane helix</keyword>
<dbReference type="Gene3D" id="2.60.120.1440">
    <property type="match status" value="1"/>
</dbReference>
<gene>
    <name evidence="4" type="ORF">DXN04_25045</name>
</gene>
<comment type="caution">
    <text evidence="4">The sequence shown here is derived from an EMBL/GenBank/DDBJ whole genome shotgun (WGS) entry which is preliminary data.</text>
</comment>
<dbReference type="OrthoDB" id="1452822at2"/>
<dbReference type="Pfam" id="PF16344">
    <property type="entry name" value="FecR_C"/>
    <property type="match status" value="1"/>
</dbReference>
<dbReference type="FunFam" id="2.60.120.1440:FF:000001">
    <property type="entry name" value="Putative anti-sigma factor"/>
    <property type="match status" value="1"/>
</dbReference>
<feature type="domain" description="FecR protein" evidence="2">
    <location>
        <begin position="180"/>
        <end position="275"/>
    </location>
</feature>
<reference evidence="4 5" key="1">
    <citation type="submission" date="2018-08" db="EMBL/GenBank/DDBJ databases">
        <title>Chitinophaga sp. K20C18050901, a novel bacterium isolated from forest soil.</title>
        <authorList>
            <person name="Wang C."/>
        </authorList>
    </citation>
    <scope>NUCLEOTIDE SEQUENCE [LARGE SCALE GENOMIC DNA]</scope>
    <source>
        <strain evidence="4 5">K20C18050901</strain>
    </source>
</reference>
<dbReference type="InterPro" id="IPR012373">
    <property type="entry name" value="Ferrdict_sens_TM"/>
</dbReference>
<evidence type="ECO:0000259" key="3">
    <source>
        <dbReference type="Pfam" id="PF16344"/>
    </source>
</evidence>
<sequence length="390" mass="44287">MEKSTKNLLDSFIHGNLSKEEWDQLLQDIRDNRETFSALDKWWPDAGADMPDSRKEMLFNQLMHTLQEPVAPRRKRPLRNRRIRQGILWGLPLVLLVVLLFSYHRKQSDQPNIALPANDMLPAQADVILTLSDGREVKLSENQHLQLTDGNNAIVASPDGTLRYTPASTTFAPNSTALHTLQTRAGNKYRIILADGTIVWLNNASSLRYPVRFTGKTREVLLTGEAYFEIAADASHPFIVKTGHQNVEVLGTHFNINAYHSEDSIITTLLEGKIRVYDSRKPLQALVVHPSQRTVFQDQRISVAAMPADTSLAVGWKNGLFSFDNTPVKDALEEIARWYKADIRFEGSIPDKRISGQIHRNIRLSQLRELLRYDGIDFYIEDQTIVVPAQ</sequence>
<feature type="transmembrane region" description="Helical" evidence="1">
    <location>
        <begin position="83"/>
        <end position="103"/>
    </location>
</feature>
<dbReference type="AlphaFoldDB" id="A0A3E1NVX2"/>
<dbReference type="RefSeq" id="WP_116856144.1">
    <property type="nucleotide sequence ID" value="NZ_QTJV01000010.1"/>
</dbReference>
<feature type="domain" description="Protein FecR C-terminal" evidence="3">
    <location>
        <begin position="321"/>
        <end position="387"/>
    </location>
</feature>
<proteinExistence type="predicted"/>
<dbReference type="EMBL" id="QTJV01000010">
    <property type="protein sequence ID" value="RFM32056.1"/>
    <property type="molecule type" value="Genomic_DNA"/>
</dbReference>
<dbReference type="PANTHER" id="PTHR30273:SF2">
    <property type="entry name" value="PROTEIN FECR"/>
    <property type="match status" value="1"/>
</dbReference>
<evidence type="ECO:0000313" key="4">
    <source>
        <dbReference type="EMBL" id="RFM32056.1"/>
    </source>
</evidence>
<name>A0A3E1NVX2_9BACT</name>
<dbReference type="InterPro" id="IPR032508">
    <property type="entry name" value="FecR_C"/>
</dbReference>
<protein>
    <submittedName>
        <fullName evidence="4">DUF4974 domain-containing protein</fullName>
    </submittedName>
</protein>
<evidence type="ECO:0000259" key="2">
    <source>
        <dbReference type="Pfam" id="PF04773"/>
    </source>
</evidence>
<dbReference type="PANTHER" id="PTHR30273">
    <property type="entry name" value="PERIPLASMIC SIGNAL SENSOR AND SIGMA FACTOR ACTIVATOR FECR-RELATED"/>
    <property type="match status" value="1"/>
</dbReference>
<accession>A0A3E1NVX2</accession>
<keyword evidence="1" id="KW-0472">Membrane</keyword>
<keyword evidence="5" id="KW-1185">Reference proteome</keyword>
<evidence type="ECO:0000313" key="5">
    <source>
        <dbReference type="Proteomes" id="UP000261174"/>
    </source>
</evidence>
<organism evidence="4 5">
    <name type="scientific">Chitinophaga silvisoli</name>
    <dbReference type="NCBI Taxonomy" id="2291814"/>
    <lineage>
        <taxon>Bacteria</taxon>
        <taxon>Pseudomonadati</taxon>
        <taxon>Bacteroidota</taxon>
        <taxon>Chitinophagia</taxon>
        <taxon>Chitinophagales</taxon>
        <taxon>Chitinophagaceae</taxon>
        <taxon>Chitinophaga</taxon>
    </lineage>
</organism>
<dbReference type="Pfam" id="PF04773">
    <property type="entry name" value="FecR"/>
    <property type="match status" value="1"/>
</dbReference>